<feature type="region of interest" description="Disordered" evidence="1">
    <location>
        <begin position="99"/>
        <end position="125"/>
    </location>
</feature>
<dbReference type="InterPro" id="IPR019734">
    <property type="entry name" value="TPR_rpt"/>
</dbReference>
<feature type="compositionally biased region" description="Basic and acidic residues" evidence="1">
    <location>
        <begin position="112"/>
        <end position="125"/>
    </location>
</feature>
<dbReference type="SUPFAM" id="SSF48452">
    <property type="entry name" value="TPR-like"/>
    <property type="match status" value="1"/>
</dbReference>
<organism evidence="2">
    <name type="scientific">Megaviridae environmental sample</name>
    <dbReference type="NCBI Taxonomy" id="1737588"/>
    <lineage>
        <taxon>Viruses</taxon>
        <taxon>Varidnaviria</taxon>
        <taxon>Bamfordvirae</taxon>
        <taxon>Nucleocytoviricota</taxon>
        <taxon>Megaviricetes</taxon>
        <taxon>Imitervirales</taxon>
        <taxon>Mimiviridae</taxon>
        <taxon>environmental samples</taxon>
    </lineage>
</organism>
<proteinExistence type="predicted"/>
<dbReference type="Gene3D" id="1.25.40.10">
    <property type="entry name" value="Tetratricopeptide repeat domain"/>
    <property type="match status" value="1"/>
</dbReference>
<evidence type="ECO:0000313" key="2">
    <source>
        <dbReference type="EMBL" id="QFG74757.1"/>
    </source>
</evidence>
<protein>
    <submittedName>
        <fullName evidence="2">Uncharacterized protein</fullName>
    </submittedName>
</protein>
<sequence length="192" mass="22399">MFRNQGNQFYVDNNLVEALNSYTESLKTNEKDKYITYRNIAIVHQNETNFNEALSNIKISLKENSNEASSWNLLAEILFKLNRHDEANVALSQANNLKLNNSDTESDNDSDNEIKQEDIKNDDNLSDEKIKNYDLSDKNELFKKFMSNSVLSEKLQNENFQKKVLENKNNPFAIFQDPEMMDMMKEMATTFK</sequence>
<reference evidence="2" key="1">
    <citation type="journal article" date="2019" name="Philos. Trans. R. Soc. Lond., B, Biol. Sci.">
        <title>Targeted metagenomic recovery of four divergent viruses reveals shared and distinctive characteristics of giant viruses of marine eukaryotes.</title>
        <authorList>
            <person name="Needham D.M."/>
            <person name="Poirier C."/>
            <person name="Hehenberger E."/>
            <person name="Jimenez V."/>
            <person name="Swalwell J.E."/>
            <person name="Santoro A.E."/>
            <person name="Worden A.Z."/>
        </authorList>
    </citation>
    <scope>NUCLEOTIDE SEQUENCE</scope>
    <source>
        <strain evidence="2">MPacV-611</strain>
    </source>
</reference>
<dbReference type="SMART" id="SM00028">
    <property type="entry name" value="TPR"/>
    <property type="match status" value="3"/>
</dbReference>
<evidence type="ECO:0000256" key="1">
    <source>
        <dbReference type="SAM" id="MobiDB-lite"/>
    </source>
</evidence>
<dbReference type="InterPro" id="IPR011990">
    <property type="entry name" value="TPR-like_helical_dom_sf"/>
</dbReference>
<name>A0A5J6VMB0_9VIRU</name>
<dbReference type="EMBL" id="MN448290">
    <property type="protein sequence ID" value="QFG74757.1"/>
    <property type="molecule type" value="Genomic_DNA"/>
</dbReference>
<accession>A0A5J6VMB0</accession>